<dbReference type="Gene3D" id="2.130.10.10">
    <property type="entry name" value="YVTN repeat-like/Quinoprotein amine dehydrogenase"/>
    <property type="match status" value="1"/>
</dbReference>
<evidence type="ECO:0000256" key="3">
    <source>
        <dbReference type="PROSITE-ProRule" id="PRU00221"/>
    </source>
</evidence>
<feature type="compositionally biased region" description="Basic and acidic residues" evidence="4">
    <location>
        <begin position="923"/>
        <end position="943"/>
    </location>
</feature>
<dbReference type="Proteomes" id="UP000271241">
    <property type="component" value="Unassembled WGS sequence"/>
</dbReference>
<feature type="compositionally biased region" description="Basic and acidic residues" evidence="4">
    <location>
        <begin position="906"/>
        <end position="916"/>
    </location>
</feature>
<dbReference type="PROSITE" id="PS50082">
    <property type="entry name" value="WD_REPEATS_2"/>
    <property type="match status" value="3"/>
</dbReference>
<evidence type="ECO:0000313" key="5">
    <source>
        <dbReference type="EMBL" id="RKP05196.1"/>
    </source>
</evidence>
<dbReference type="InterPro" id="IPR036322">
    <property type="entry name" value="WD40_repeat_dom_sf"/>
</dbReference>
<organism evidence="5 6">
    <name type="scientific">Thamnocephalis sphaerospora</name>
    <dbReference type="NCBI Taxonomy" id="78915"/>
    <lineage>
        <taxon>Eukaryota</taxon>
        <taxon>Fungi</taxon>
        <taxon>Fungi incertae sedis</taxon>
        <taxon>Zoopagomycota</taxon>
        <taxon>Zoopagomycotina</taxon>
        <taxon>Zoopagomycetes</taxon>
        <taxon>Zoopagales</taxon>
        <taxon>Sigmoideomycetaceae</taxon>
        <taxon>Thamnocephalis</taxon>
    </lineage>
</organism>
<dbReference type="OrthoDB" id="2421129at2759"/>
<feature type="compositionally biased region" description="Low complexity" evidence="4">
    <location>
        <begin position="744"/>
        <end position="757"/>
    </location>
</feature>
<protein>
    <submittedName>
        <fullName evidence="5">Uncharacterized protein</fullName>
    </submittedName>
</protein>
<feature type="compositionally biased region" description="Polar residues" evidence="4">
    <location>
        <begin position="711"/>
        <end position="722"/>
    </location>
</feature>
<dbReference type="InterPro" id="IPR001680">
    <property type="entry name" value="WD40_rpt"/>
</dbReference>
<reference evidence="6" key="1">
    <citation type="journal article" date="2018" name="Nat. Microbiol.">
        <title>Leveraging single-cell genomics to expand the fungal tree of life.</title>
        <authorList>
            <person name="Ahrendt S.R."/>
            <person name="Quandt C.A."/>
            <person name="Ciobanu D."/>
            <person name="Clum A."/>
            <person name="Salamov A."/>
            <person name="Andreopoulos B."/>
            <person name="Cheng J.F."/>
            <person name="Woyke T."/>
            <person name="Pelin A."/>
            <person name="Henrissat B."/>
            <person name="Reynolds N.K."/>
            <person name="Benny G.L."/>
            <person name="Smith M.E."/>
            <person name="James T.Y."/>
            <person name="Grigoriev I.V."/>
        </authorList>
    </citation>
    <scope>NUCLEOTIDE SEQUENCE [LARGE SCALE GENOMIC DNA]</scope>
    <source>
        <strain evidence="6">RSA 1356</strain>
    </source>
</reference>
<dbReference type="SMART" id="SM00320">
    <property type="entry name" value="WD40"/>
    <property type="match status" value="3"/>
</dbReference>
<feature type="compositionally biased region" description="Polar residues" evidence="4">
    <location>
        <begin position="438"/>
        <end position="452"/>
    </location>
</feature>
<feature type="repeat" description="WD" evidence="3">
    <location>
        <begin position="16"/>
        <end position="57"/>
    </location>
</feature>
<dbReference type="InterPro" id="IPR021772">
    <property type="entry name" value="WDR48/Bun107"/>
</dbReference>
<feature type="repeat" description="WD" evidence="3">
    <location>
        <begin position="64"/>
        <end position="105"/>
    </location>
</feature>
<dbReference type="GO" id="GO:0043130">
    <property type="term" value="F:ubiquitin binding"/>
    <property type="evidence" value="ECO:0007669"/>
    <property type="project" value="TreeGrafter"/>
</dbReference>
<dbReference type="Pfam" id="PF00400">
    <property type="entry name" value="WD40"/>
    <property type="match status" value="3"/>
</dbReference>
<feature type="region of interest" description="Disordered" evidence="4">
    <location>
        <begin position="892"/>
        <end position="943"/>
    </location>
</feature>
<dbReference type="PANTHER" id="PTHR19862:SF14">
    <property type="entry name" value="WD REPEAT-CONTAINING PROTEIN 48"/>
    <property type="match status" value="1"/>
</dbReference>
<dbReference type="GO" id="GO:0000724">
    <property type="term" value="P:double-strand break repair via homologous recombination"/>
    <property type="evidence" value="ECO:0007669"/>
    <property type="project" value="TreeGrafter"/>
</dbReference>
<feature type="repeat" description="WD" evidence="3">
    <location>
        <begin position="106"/>
        <end position="147"/>
    </location>
</feature>
<dbReference type="Pfam" id="PF11816">
    <property type="entry name" value="DUF3337"/>
    <property type="match status" value="1"/>
</dbReference>
<dbReference type="AlphaFoldDB" id="A0A4P9XHU6"/>
<dbReference type="PANTHER" id="PTHR19862">
    <property type="entry name" value="WD REPEAT-CONTAINING PROTEIN 48"/>
    <property type="match status" value="1"/>
</dbReference>
<proteinExistence type="predicted"/>
<feature type="region of interest" description="Disordered" evidence="4">
    <location>
        <begin position="438"/>
        <end position="772"/>
    </location>
</feature>
<feature type="compositionally biased region" description="Low complexity" evidence="4">
    <location>
        <begin position="608"/>
        <end position="626"/>
    </location>
</feature>
<feature type="compositionally biased region" description="Low complexity" evidence="4">
    <location>
        <begin position="640"/>
        <end position="650"/>
    </location>
</feature>
<dbReference type="SUPFAM" id="SSF50978">
    <property type="entry name" value="WD40 repeat-like"/>
    <property type="match status" value="1"/>
</dbReference>
<keyword evidence="6" id="KW-1185">Reference proteome</keyword>
<name>A0A4P9XHU6_9FUNG</name>
<dbReference type="PROSITE" id="PS00678">
    <property type="entry name" value="WD_REPEATS_1"/>
    <property type="match status" value="1"/>
</dbReference>
<dbReference type="InterPro" id="IPR019775">
    <property type="entry name" value="WD40_repeat_CS"/>
</dbReference>
<feature type="compositionally biased region" description="Low complexity" evidence="4">
    <location>
        <begin position="534"/>
        <end position="545"/>
    </location>
</feature>
<sequence>LWQPDRDPHGRHTRTIAVHRDYVRALAYPRQAGWVASGGLDRQVCVWDLGETRNAYQPIVSFSEASDAASVYALACDPCGQLLMAGAPDKMIRVWDPRSGQRVAVLAGHTELVRSILISEDGRSALSASSDATIKLWSLSAGRCMATYSARNGESVWSLFSDHPQLRCFHSGTKDGLVTKHWLDDDDSELYAVPVLRESAGVSKLVGLEDTYLWTATASANVTRWRDVSQQEAKTAMHYGDEDTEDELEMPHKTAANTVYASDASLLAMNGAGSGDSHSEASAYSLQPLRKQPDVVVQGKHGLIKSRILNDRRLVLTENTVGEVQLWDIINCTCVKSFGVQNFEQLLEDLNPEVSVPTWCSVDTRIGSLTVSLDERRCFDAEVYADESNLPENALPANRPEDQRINLGKWVLRGLFSGYVDRLIEDIRHEDEPVMAGANQTSLDNHPTQRNSDLAVGTPLSAHHSESEETDSSDADAAGQTQPRVTAIASPRPIHPPSAHVFSAPPSCATSPGPSTPQPAQLQSPPQSPPPVSTPIVSTPTASVPATPRPPPQVYGQGQQPTFAGESRSHDGGDGYFATRVHTQQPQPLPPMLPTLHRSYTDTHDTRSSPPDTSTPGTSAASSSTAVSRPQPVAVTAEKSAASSSRPGSSFMRRLKSFSMKRPQSRHHSSNTGTQQSPGDKESSEPSSRTPGPPSALERARADSDRAIPTQPVSAATFQHSAPNRAMLRGGPTPSSALHNGGMPQSPGTPSSTESPSAIRHKRRPCTDAPVPLGLDTPILSLPDDVTVVIAEESQEASSSTDICRGTLVSMAEAFNEVEMASPAWLSDFLFYNNVPPKEPMRISFVLRPYPDSGLKELPSGAVRLTANRALRVRKVLAYILDRLELPGLDKDAPHPVIADDTTSSEAKRLAERQRNAENGTAENKDAHPSTEAEAEPPKLRPEEWLEAVLPPTMTLATIRAFIWKSGGDITICYRTRVKPVHAM</sequence>
<evidence type="ECO:0000256" key="1">
    <source>
        <dbReference type="ARBA" id="ARBA00022574"/>
    </source>
</evidence>
<evidence type="ECO:0000256" key="2">
    <source>
        <dbReference type="ARBA" id="ARBA00022737"/>
    </source>
</evidence>
<dbReference type="PROSITE" id="PS50294">
    <property type="entry name" value="WD_REPEATS_REGION"/>
    <property type="match status" value="3"/>
</dbReference>
<accession>A0A4P9XHU6</accession>
<evidence type="ECO:0000313" key="6">
    <source>
        <dbReference type="Proteomes" id="UP000271241"/>
    </source>
</evidence>
<keyword evidence="1 3" id="KW-0853">WD repeat</keyword>
<dbReference type="EMBL" id="KZ993223">
    <property type="protein sequence ID" value="RKP05196.1"/>
    <property type="molecule type" value="Genomic_DNA"/>
</dbReference>
<dbReference type="InterPro" id="IPR051246">
    <property type="entry name" value="WDR48"/>
</dbReference>
<dbReference type="InterPro" id="IPR015943">
    <property type="entry name" value="WD40/YVTN_repeat-like_dom_sf"/>
</dbReference>
<feature type="non-terminal residue" evidence="5">
    <location>
        <position position="1"/>
    </location>
</feature>
<keyword evidence="2" id="KW-0677">Repeat</keyword>
<dbReference type="STRING" id="78915.A0A4P9XHU6"/>
<evidence type="ECO:0000256" key="4">
    <source>
        <dbReference type="SAM" id="MobiDB-lite"/>
    </source>
</evidence>
<gene>
    <name evidence="5" type="ORF">THASP1DRAFT_32964</name>
</gene>